<feature type="transmembrane region" description="Helical" evidence="6">
    <location>
        <begin position="441"/>
        <end position="467"/>
    </location>
</feature>
<evidence type="ECO:0000259" key="8">
    <source>
        <dbReference type="Pfam" id="PF11970"/>
    </source>
</evidence>
<dbReference type="GO" id="GO:0005886">
    <property type="term" value="C:plasma membrane"/>
    <property type="evidence" value="ECO:0007669"/>
    <property type="project" value="TreeGrafter"/>
</dbReference>
<evidence type="ECO:0000256" key="3">
    <source>
        <dbReference type="ARBA" id="ARBA00022989"/>
    </source>
</evidence>
<sequence>MYRAHMSNVRSDPPQTWRWRYNIPSSSYLHATVAAFTICLIFPRATSSPMPYIGHHSGPSSKKLFAAHRTYWLQVAGATCAAATMVAACVAFFWFCRMEKRFRHRLIMLLIFGDMMKATWMFLFAVVSIARGKVYTESAFCQASGFLVQYGTETSDYAVLAIAIHSAMQVFRPSNTIRSNGLYPYRYFVFAGAFVVPIVMSTLPFAGGPYGYMSQGAFCSLPIRPFWYRLALTWVPRYIIAIIIFGLAVAIYVHVGFASRSLSSVLQDEKPSVSTITPILSSHDLESNAGAVRDITNHAMFPLRRGSSIASIIGTSRGSAVASASMCAENHDNTGSASVMSAPQSQRRSSAFTIPPNESQVGTATSRKHSSTRRDNSDGQVSPTSSNTSPTNAAQRHLDQQRIRMHHQLRLMFVYPICYIFMWLIPFINHCMMYYENWAAHPLYGLAITTTVCINSMGMVDCLIFTLRERPWRHIPNSDGTFLGSFACWRTFSSSSQATLGGSAVNATAVNGVTVLPSTHPTNPVHRTSTEVNPTTPTRPSGGDGLFGGVLGKGKRWRSNGSSDHAKGQAIFARIRLEAEREERRAANNVERQQSLG</sequence>
<organism evidence="9 10">
    <name type="scientific">Periconia macrospinosa</name>
    <dbReference type="NCBI Taxonomy" id="97972"/>
    <lineage>
        <taxon>Eukaryota</taxon>
        <taxon>Fungi</taxon>
        <taxon>Dikarya</taxon>
        <taxon>Ascomycota</taxon>
        <taxon>Pezizomycotina</taxon>
        <taxon>Dothideomycetes</taxon>
        <taxon>Pleosporomycetidae</taxon>
        <taxon>Pleosporales</taxon>
        <taxon>Massarineae</taxon>
        <taxon>Periconiaceae</taxon>
        <taxon>Periconia</taxon>
    </lineage>
</organism>
<evidence type="ECO:0000313" key="10">
    <source>
        <dbReference type="Proteomes" id="UP000244855"/>
    </source>
</evidence>
<feature type="transmembrane region" description="Helical" evidence="6">
    <location>
        <begin position="71"/>
        <end position="95"/>
    </location>
</feature>
<keyword evidence="2 6" id="KW-0812">Transmembrane</keyword>
<dbReference type="GO" id="GO:0004930">
    <property type="term" value="F:G protein-coupled receptor activity"/>
    <property type="evidence" value="ECO:0007669"/>
    <property type="project" value="TreeGrafter"/>
</dbReference>
<dbReference type="AlphaFoldDB" id="A0A2V1E284"/>
<feature type="domain" description="G protein-coupled receptor GPR1/2/3 C-terminal" evidence="8">
    <location>
        <begin position="400"/>
        <end position="474"/>
    </location>
</feature>
<feature type="transmembrane region" description="Helical" evidence="6">
    <location>
        <begin position="412"/>
        <end position="435"/>
    </location>
</feature>
<accession>A0A2V1E284</accession>
<dbReference type="InterPro" id="IPR023041">
    <property type="entry name" value="Glucose_rcpt_Git3-like_N"/>
</dbReference>
<dbReference type="PANTHER" id="PTHR23112:SF37">
    <property type="entry name" value="G PROTEIN-COUPLED RECEPTOR GPR1"/>
    <property type="match status" value="1"/>
</dbReference>
<feature type="transmembrane region" description="Helical" evidence="6">
    <location>
        <begin position="107"/>
        <end position="130"/>
    </location>
</feature>
<dbReference type="STRING" id="97972.A0A2V1E284"/>
<feature type="compositionally biased region" description="Low complexity" evidence="5">
    <location>
        <begin position="382"/>
        <end position="392"/>
    </location>
</feature>
<evidence type="ECO:0000256" key="5">
    <source>
        <dbReference type="SAM" id="MobiDB-lite"/>
    </source>
</evidence>
<dbReference type="Pfam" id="PF11710">
    <property type="entry name" value="Git3"/>
    <property type="match status" value="1"/>
</dbReference>
<feature type="compositionally biased region" description="Polar residues" evidence="5">
    <location>
        <begin position="333"/>
        <end position="365"/>
    </location>
</feature>
<gene>
    <name evidence="9" type="ORF">DM02DRAFT_246709</name>
</gene>
<dbReference type="OrthoDB" id="5368598at2759"/>
<feature type="domain" description="Glucose receptor Git3-like N-terminal" evidence="7">
    <location>
        <begin position="74"/>
        <end position="258"/>
    </location>
</feature>
<name>A0A2V1E284_9PLEO</name>
<evidence type="ECO:0000256" key="1">
    <source>
        <dbReference type="ARBA" id="ARBA00004141"/>
    </source>
</evidence>
<feature type="region of interest" description="Disordered" evidence="5">
    <location>
        <begin position="332"/>
        <end position="398"/>
    </location>
</feature>
<evidence type="ECO:0000256" key="4">
    <source>
        <dbReference type="ARBA" id="ARBA00023136"/>
    </source>
</evidence>
<keyword evidence="4 6" id="KW-0472">Membrane</keyword>
<protein>
    <recommendedName>
        <fullName evidence="11">G protein-coupled glucose receptor regulating Gpa2-domain-containing protein</fullName>
    </recommendedName>
</protein>
<evidence type="ECO:0000256" key="6">
    <source>
        <dbReference type="SAM" id="Phobius"/>
    </source>
</evidence>
<evidence type="ECO:0008006" key="11">
    <source>
        <dbReference type="Google" id="ProtNLM"/>
    </source>
</evidence>
<evidence type="ECO:0000256" key="2">
    <source>
        <dbReference type="ARBA" id="ARBA00022692"/>
    </source>
</evidence>
<dbReference type="Gene3D" id="1.20.1070.10">
    <property type="entry name" value="Rhodopsin 7-helix transmembrane proteins"/>
    <property type="match status" value="1"/>
</dbReference>
<dbReference type="InterPro" id="IPR022596">
    <property type="entry name" value="GPR1/2/3_C"/>
</dbReference>
<keyword evidence="3 6" id="KW-1133">Transmembrane helix</keyword>
<comment type="subcellular location">
    <subcellularLocation>
        <location evidence="1">Membrane</location>
        <topology evidence="1">Multi-pass membrane protein</topology>
    </subcellularLocation>
</comment>
<dbReference type="EMBL" id="KZ805330">
    <property type="protein sequence ID" value="PVI03545.1"/>
    <property type="molecule type" value="Genomic_DNA"/>
</dbReference>
<feature type="region of interest" description="Disordered" evidence="5">
    <location>
        <begin position="516"/>
        <end position="549"/>
    </location>
</feature>
<dbReference type="Pfam" id="PF11970">
    <property type="entry name" value="GPR_Gpa2_C"/>
    <property type="match status" value="1"/>
</dbReference>
<feature type="transmembrane region" description="Helical" evidence="6">
    <location>
        <begin position="226"/>
        <end position="253"/>
    </location>
</feature>
<dbReference type="GO" id="GO:0007189">
    <property type="term" value="P:adenylate cyclase-activating G protein-coupled receptor signaling pathway"/>
    <property type="evidence" value="ECO:0007669"/>
    <property type="project" value="TreeGrafter"/>
</dbReference>
<reference evidence="9 10" key="1">
    <citation type="journal article" date="2018" name="Sci. Rep.">
        <title>Comparative genomics provides insights into the lifestyle and reveals functional heterogeneity of dark septate endophytic fungi.</title>
        <authorList>
            <person name="Knapp D.G."/>
            <person name="Nemeth J.B."/>
            <person name="Barry K."/>
            <person name="Hainaut M."/>
            <person name="Henrissat B."/>
            <person name="Johnson J."/>
            <person name="Kuo A."/>
            <person name="Lim J.H.P."/>
            <person name="Lipzen A."/>
            <person name="Nolan M."/>
            <person name="Ohm R.A."/>
            <person name="Tamas L."/>
            <person name="Grigoriev I.V."/>
            <person name="Spatafora J.W."/>
            <person name="Nagy L.G."/>
            <person name="Kovacs G.M."/>
        </authorList>
    </citation>
    <scope>NUCLEOTIDE SEQUENCE [LARGE SCALE GENOMIC DNA]</scope>
    <source>
        <strain evidence="9 10">DSE2036</strain>
    </source>
</reference>
<feature type="compositionally biased region" description="Polar residues" evidence="5">
    <location>
        <begin position="516"/>
        <end position="539"/>
    </location>
</feature>
<evidence type="ECO:0000313" key="9">
    <source>
        <dbReference type="EMBL" id="PVI03545.1"/>
    </source>
</evidence>
<evidence type="ECO:0000259" key="7">
    <source>
        <dbReference type="Pfam" id="PF11710"/>
    </source>
</evidence>
<keyword evidence="10" id="KW-1185">Reference proteome</keyword>
<dbReference type="SUPFAM" id="SSF81321">
    <property type="entry name" value="Family A G protein-coupled receptor-like"/>
    <property type="match status" value="1"/>
</dbReference>
<feature type="transmembrane region" description="Helical" evidence="6">
    <location>
        <begin position="187"/>
        <end position="206"/>
    </location>
</feature>
<dbReference type="Proteomes" id="UP000244855">
    <property type="component" value="Unassembled WGS sequence"/>
</dbReference>
<proteinExistence type="predicted"/>
<dbReference type="PANTHER" id="PTHR23112">
    <property type="entry name" value="G PROTEIN-COUPLED RECEPTOR 157-RELATED"/>
    <property type="match status" value="1"/>
</dbReference>